<dbReference type="KEGG" id="eaj:Q3M24_08500"/>
<evidence type="ECO:0000313" key="1">
    <source>
        <dbReference type="EMBL" id="XCN74769.1"/>
    </source>
</evidence>
<reference evidence="1" key="1">
    <citation type="journal article" date="2024" name="Syst. Appl. Microbiol.">
        <title>First single-strain enrichments of Electrothrix cable bacteria, description of E. aestuarii sp. nov. and E. rattekaaiensis sp. nov., and proposal of a cable bacteria taxonomy following the rules of the SeqCode.</title>
        <authorList>
            <person name="Plum-Jensen L.E."/>
            <person name="Schramm A."/>
            <person name="Marshall I.P.G."/>
        </authorList>
    </citation>
    <scope>NUCLEOTIDE SEQUENCE</scope>
    <source>
        <strain evidence="1">Rat1</strain>
    </source>
</reference>
<gene>
    <name evidence="1" type="ORF">Q3M24_08500</name>
</gene>
<dbReference type="Pfam" id="PF12669">
    <property type="entry name" value="FeoB_associated"/>
    <property type="match status" value="1"/>
</dbReference>
<accession>A0AAU8LZU5</accession>
<sequence>MQNLIVLLVVLVAIFFVGRTLFRSYRSGLSGKCSCSGGCAGCNGDTGTACVPQNNSHPSPPGRDNRK</sequence>
<dbReference type="EMBL" id="CP159373">
    <property type="protein sequence ID" value="XCN74769.1"/>
    <property type="molecule type" value="Genomic_DNA"/>
</dbReference>
<dbReference type="AlphaFoldDB" id="A0AAU8LZU5"/>
<name>A0AAU8LZU5_9BACT</name>
<proteinExistence type="predicted"/>
<organism evidence="1">
    <name type="scientific">Candidatus Electrothrix aestuarii</name>
    <dbReference type="NCBI Taxonomy" id="3062594"/>
    <lineage>
        <taxon>Bacteria</taxon>
        <taxon>Pseudomonadati</taxon>
        <taxon>Thermodesulfobacteriota</taxon>
        <taxon>Desulfobulbia</taxon>
        <taxon>Desulfobulbales</taxon>
        <taxon>Desulfobulbaceae</taxon>
        <taxon>Candidatus Electrothrix</taxon>
    </lineage>
</organism>
<reference evidence="1" key="2">
    <citation type="submission" date="2024-06" db="EMBL/GenBank/DDBJ databases">
        <authorList>
            <person name="Plum-Jensen L.E."/>
            <person name="Schramm A."/>
            <person name="Marshall I.P.G."/>
        </authorList>
    </citation>
    <scope>NUCLEOTIDE SEQUENCE</scope>
    <source>
        <strain evidence="1">Rat1</strain>
    </source>
</reference>
<protein>
    <submittedName>
        <fullName evidence="1">FeoB-associated Cys-rich membrane protein</fullName>
    </submittedName>
</protein>